<gene>
    <name evidence="2" type="ORF">RF819_12450</name>
</gene>
<accession>A0A1T1ATJ9</accession>
<organism evidence="2 3">
    <name type="scientific">Rhodoferax fermentans</name>
    <dbReference type="NCBI Taxonomy" id="28066"/>
    <lineage>
        <taxon>Bacteria</taxon>
        <taxon>Pseudomonadati</taxon>
        <taxon>Pseudomonadota</taxon>
        <taxon>Betaproteobacteria</taxon>
        <taxon>Burkholderiales</taxon>
        <taxon>Comamonadaceae</taxon>
        <taxon>Rhodoferax</taxon>
    </lineage>
</organism>
<keyword evidence="3" id="KW-1185">Reference proteome</keyword>
<evidence type="ECO:0000313" key="3">
    <source>
        <dbReference type="Proteomes" id="UP000190750"/>
    </source>
</evidence>
<evidence type="ECO:0000259" key="1">
    <source>
        <dbReference type="SMART" id="SM00901"/>
    </source>
</evidence>
<proteinExistence type="predicted"/>
<evidence type="ECO:0000313" key="2">
    <source>
        <dbReference type="EMBL" id="OOV07429.1"/>
    </source>
</evidence>
<name>A0A1T1ATJ9_RHOFE</name>
<dbReference type="EMBL" id="MTJN01000002">
    <property type="protein sequence ID" value="OOV07429.1"/>
    <property type="molecule type" value="Genomic_DNA"/>
</dbReference>
<sequence>MFNFLVTAKSGAWDEKVYVYDRGRFLEYTSDEIAASFRELNAPQIEVLKAMPCLFAYEGTDEPMVVGRLKVVKLRDRQLYIEPEIDRAIAPIPFDAIKPIQLTLDIRDWELSRTHWAIKDEDLLGTLIRHEVIQNVAAPTKVDKSELPPTADPDFTATNVGDFIARVLDFEQGGKEVFYRGHSNRTKYRLEPNIFRKDKFGNFIHRHAEDRMYRELLVSNSADFRDDVLTLDRLVRMQHYSLPTRLLDITSNPLIALYFACKSTSAENREVDGEVIAFSMDRSQIKYFDSDTASCIANLTHLPPEAKDQIDFTSNNVKEFNKHPQVKRLLHFIKAEKPFFEGRLDPRDLRSVICVKGKHTNSRIAFQSGAFLLFGHDASLGEDGNDAISVNRIPVANKEHVLEQLDKMNINDSTVFPYIENSAKYIAKKFAFKEVVIAPRASGRT</sequence>
<reference evidence="2 3" key="1">
    <citation type="submission" date="2017-01" db="EMBL/GenBank/DDBJ databases">
        <title>Genome sequencing of Rhodoferax fermentans JCM 7819.</title>
        <authorList>
            <person name="Kim Y.J."/>
            <person name="Farh M.E.-A."/>
            <person name="Yang D.-C."/>
        </authorList>
    </citation>
    <scope>NUCLEOTIDE SEQUENCE [LARGE SCALE GENOMIC DNA]</scope>
    <source>
        <strain evidence="2 3">JCM 7819</strain>
    </source>
</reference>
<dbReference type="SMART" id="SM00901">
    <property type="entry name" value="FRG"/>
    <property type="match status" value="1"/>
</dbReference>
<dbReference type="RefSeq" id="WP_078365272.1">
    <property type="nucleotide sequence ID" value="NZ_MTJN01000002.1"/>
</dbReference>
<comment type="caution">
    <text evidence="2">The sequence shown here is derived from an EMBL/GenBank/DDBJ whole genome shotgun (WGS) entry which is preliminary data.</text>
</comment>
<dbReference type="AlphaFoldDB" id="A0A1T1ATJ9"/>
<protein>
    <recommendedName>
        <fullName evidence="1">FRG domain-containing protein</fullName>
    </recommendedName>
</protein>
<dbReference type="Pfam" id="PF08867">
    <property type="entry name" value="FRG"/>
    <property type="match status" value="1"/>
</dbReference>
<dbReference type="InterPro" id="IPR014966">
    <property type="entry name" value="FRG-dom"/>
</dbReference>
<dbReference type="Proteomes" id="UP000190750">
    <property type="component" value="Unassembled WGS sequence"/>
</dbReference>
<feature type="domain" description="FRG" evidence="1">
    <location>
        <begin position="173"/>
        <end position="276"/>
    </location>
</feature>
<dbReference type="OrthoDB" id="9816036at2"/>